<protein>
    <submittedName>
        <fullName evidence="1">Uncharacterized protein</fullName>
    </submittedName>
</protein>
<dbReference type="AlphaFoldDB" id="K1QJH2"/>
<reference evidence="1" key="1">
    <citation type="journal article" date="2012" name="Nature">
        <title>The oyster genome reveals stress adaptation and complexity of shell formation.</title>
        <authorList>
            <person name="Zhang G."/>
            <person name="Fang X."/>
            <person name="Guo X."/>
            <person name="Li L."/>
            <person name="Luo R."/>
            <person name="Xu F."/>
            <person name="Yang P."/>
            <person name="Zhang L."/>
            <person name="Wang X."/>
            <person name="Qi H."/>
            <person name="Xiong Z."/>
            <person name="Que H."/>
            <person name="Xie Y."/>
            <person name="Holland P.W."/>
            <person name="Paps J."/>
            <person name="Zhu Y."/>
            <person name="Wu F."/>
            <person name="Chen Y."/>
            <person name="Wang J."/>
            <person name="Peng C."/>
            <person name="Meng J."/>
            <person name="Yang L."/>
            <person name="Liu J."/>
            <person name="Wen B."/>
            <person name="Zhang N."/>
            <person name="Huang Z."/>
            <person name="Zhu Q."/>
            <person name="Feng Y."/>
            <person name="Mount A."/>
            <person name="Hedgecock D."/>
            <person name="Xu Z."/>
            <person name="Liu Y."/>
            <person name="Domazet-Loso T."/>
            <person name="Du Y."/>
            <person name="Sun X."/>
            <person name="Zhang S."/>
            <person name="Liu B."/>
            <person name="Cheng P."/>
            <person name="Jiang X."/>
            <person name="Li J."/>
            <person name="Fan D."/>
            <person name="Wang W."/>
            <person name="Fu W."/>
            <person name="Wang T."/>
            <person name="Wang B."/>
            <person name="Zhang J."/>
            <person name="Peng Z."/>
            <person name="Li Y."/>
            <person name="Li N."/>
            <person name="Wang J."/>
            <person name="Chen M."/>
            <person name="He Y."/>
            <person name="Tan F."/>
            <person name="Song X."/>
            <person name="Zheng Q."/>
            <person name="Huang R."/>
            <person name="Yang H."/>
            <person name="Du X."/>
            <person name="Chen L."/>
            <person name="Yang M."/>
            <person name="Gaffney P.M."/>
            <person name="Wang S."/>
            <person name="Luo L."/>
            <person name="She Z."/>
            <person name="Ming Y."/>
            <person name="Huang W."/>
            <person name="Zhang S."/>
            <person name="Huang B."/>
            <person name="Zhang Y."/>
            <person name="Qu T."/>
            <person name="Ni P."/>
            <person name="Miao G."/>
            <person name="Wang J."/>
            <person name="Wang Q."/>
            <person name="Steinberg C.E."/>
            <person name="Wang H."/>
            <person name="Li N."/>
            <person name="Qian L."/>
            <person name="Zhang G."/>
            <person name="Li Y."/>
            <person name="Yang H."/>
            <person name="Liu X."/>
            <person name="Wang J."/>
            <person name="Yin Y."/>
            <person name="Wang J."/>
        </authorList>
    </citation>
    <scope>NUCLEOTIDE SEQUENCE [LARGE SCALE GENOMIC DNA]</scope>
    <source>
        <strain evidence="1">05x7-T-G4-1.051#20</strain>
    </source>
</reference>
<organism evidence="1">
    <name type="scientific">Magallana gigas</name>
    <name type="common">Pacific oyster</name>
    <name type="synonym">Crassostrea gigas</name>
    <dbReference type="NCBI Taxonomy" id="29159"/>
    <lineage>
        <taxon>Eukaryota</taxon>
        <taxon>Metazoa</taxon>
        <taxon>Spiralia</taxon>
        <taxon>Lophotrochozoa</taxon>
        <taxon>Mollusca</taxon>
        <taxon>Bivalvia</taxon>
        <taxon>Autobranchia</taxon>
        <taxon>Pteriomorphia</taxon>
        <taxon>Ostreida</taxon>
        <taxon>Ostreoidea</taxon>
        <taxon>Ostreidae</taxon>
        <taxon>Magallana</taxon>
    </lineage>
</organism>
<dbReference type="HOGENOM" id="CLU_2186491_0_0_1"/>
<accession>K1QJH2</accession>
<gene>
    <name evidence="1" type="ORF">CGI_10017866</name>
</gene>
<dbReference type="EMBL" id="JH817490">
    <property type="protein sequence ID" value="EKC33933.1"/>
    <property type="molecule type" value="Genomic_DNA"/>
</dbReference>
<dbReference type="InParanoid" id="K1QJH2"/>
<name>K1QJH2_MAGGI</name>
<proteinExistence type="predicted"/>
<sequence>MWNPSSQSRNWPFKNVVTFCNEFKKCLLYASLEPYDKSSCKDAPMRRNGIVFQLGHFYTQMEIIQVKPNSVEHIAKRIAHVLSERNHAHPNPQNTLLNYFKNEYILKHL</sequence>
<evidence type="ECO:0000313" key="1">
    <source>
        <dbReference type="EMBL" id="EKC33933.1"/>
    </source>
</evidence>